<feature type="domain" description="Laminin EGF-like" evidence="15">
    <location>
        <begin position="180"/>
        <end position="232"/>
    </location>
</feature>
<evidence type="ECO:0000313" key="17">
    <source>
        <dbReference type="Proteomes" id="UP000085678"/>
    </source>
</evidence>
<dbReference type="PRINTS" id="PR00011">
    <property type="entry name" value="EGFLAMININ"/>
</dbReference>
<dbReference type="CDD" id="cd00055">
    <property type="entry name" value="EGF_Lam"/>
    <property type="match status" value="9"/>
</dbReference>
<evidence type="ECO:0000256" key="11">
    <source>
        <dbReference type="ARBA" id="ARBA00023292"/>
    </source>
</evidence>
<dbReference type="STRING" id="7574.A0A2R2MKC7"/>
<dbReference type="OrthoDB" id="9998666at2759"/>
<feature type="domain" description="Fibronectin type-III" evidence="16">
    <location>
        <begin position="2346"/>
        <end position="2450"/>
    </location>
</feature>
<feature type="domain" description="Laminin G" evidence="14">
    <location>
        <begin position="1014"/>
        <end position="1220"/>
    </location>
</feature>
<evidence type="ECO:0000259" key="14">
    <source>
        <dbReference type="PROSITE" id="PS50025"/>
    </source>
</evidence>
<dbReference type="PROSITE" id="PS50853">
    <property type="entry name" value="FN3"/>
    <property type="match status" value="15"/>
</dbReference>
<comment type="subcellular location">
    <subcellularLocation>
        <location evidence="2">Cell projection</location>
    </subcellularLocation>
    <subcellularLocation>
        <location evidence="1">Secreted</location>
        <location evidence="1">Extracellular space</location>
        <location evidence="1">Extracellular matrix</location>
        <location evidence="1">Basement membrane</location>
    </subcellularLocation>
</comment>
<evidence type="ECO:0000256" key="5">
    <source>
        <dbReference type="ARBA" id="ARBA00022729"/>
    </source>
</evidence>
<dbReference type="FunFam" id="2.10.25.10:FF:000275">
    <property type="entry name" value="usherin"/>
    <property type="match status" value="2"/>
</dbReference>
<feature type="domain" description="Fibronectin type-III" evidence="16">
    <location>
        <begin position="1864"/>
        <end position="1964"/>
    </location>
</feature>
<dbReference type="SMART" id="SM00060">
    <property type="entry name" value="FN3"/>
    <property type="match status" value="15"/>
</dbReference>
<feature type="disulfide bond" evidence="12">
    <location>
        <begin position="499"/>
        <end position="516"/>
    </location>
</feature>
<feature type="domain" description="Fibronectin type-III" evidence="16">
    <location>
        <begin position="2548"/>
        <end position="2632"/>
    </location>
</feature>
<feature type="domain" description="Fibronectin type-III" evidence="16">
    <location>
        <begin position="740"/>
        <end position="855"/>
    </location>
</feature>
<keyword evidence="8 12" id="KW-1015">Disulfide bond</keyword>
<dbReference type="Gene3D" id="2.10.25.10">
    <property type="entry name" value="Laminin"/>
    <property type="match status" value="8"/>
</dbReference>
<feature type="disulfide bond" evidence="12">
    <location>
        <begin position="302"/>
        <end position="311"/>
    </location>
</feature>
<evidence type="ECO:0000256" key="4">
    <source>
        <dbReference type="ARBA" id="ARBA00022530"/>
    </source>
</evidence>
<feature type="domain" description="Laminin G" evidence="14">
    <location>
        <begin position="1233"/>
        <end position="1424"/>
    </location>
</feature>
<evidence type="ECO:0000256" key="7">
    <source>
        <dbReference type="ARBA" id="ARBA00022869"/>
    </source>
</evidence>
<feature type="domain" description="Fibronectin type-III" evidence="16">
    <location>
        <begin position="2157"/>
        <end position="2252"/>
    </location>
</feature>
<feature type="domain" description="Fibronectin type-III" evidence="16">
    <location>
        <begin position="2066"/>
        <end position="2156"/>
    </location>
</feature>
<evidence type="ECO:0000256" key="8">
    <source>
        <dbReference type="ARBA" id="ARBA00023157"/>
    </source>
</evidence>
<keyword evidence="6" id="KW-0677">Repeat</keyword>
<dbReference type="SUPFAM" id="SSF49265">
    <property type="entry name" value="Fibronectin type III"/>
    <property type="match status" value="9"/>
</dbReference>
<feature type="disulfide bond" evidence="12">
    <location>
        <begin position="426"/>
        <end position="440"/>
    </location>
</feature>
<evidence type="ECO:0000256" key="1">
    <source>
        <dbReference type="ARBA" id="ARBA00004302"/>
    </source>
</evidence>
<keyword evidence="4" id="KW-0272">Extracellular matrix</keyword>
<name>A0A2R2MKC7_LINAN</name>
<feature type="domain" description="Laminin EGF-like" evidence="15">
    <location>
        <begin position="233"/>
        <end position="279"/>
    </location>
</feature>
<evidence type="ECO:0000256" key="12">
    <source>
        <dbReference type="PROSITE-ProRule" id="PRU00460"/>
    </source>
</evidence>
<feature type="domain" description="Fibronectin type-III" evidence="16">
    <location>
        <begin position="1968"/>
        <end position="2062"/>
    </location>
</feature>
<feature type="domain" description="Laminin EGF-like" evidence="15">
    <location>
        <begin position="443"/>
        <end position="496"/>
    </location>
</feature>
<feature type="domain" description="Laminin EGF-like" evidence="15">
    <location>
        <begin position="127"/>
        <end position="179"/>
    </location>
</feature>
<reference evidence="18" key="1">
    <citation type="submission" date="2025-08" db="UniProtKB">
        <authorList>
            <consortium name="RefSeq"/>
        </authorList>
    </citation>
    <scope>IDENTIFICATION</scope>
    <source>
        <tissue evidence="18">Gonads</tissue>
    </source>
</reference>
<feature type="domain" description="Fibronectin type-III" evidence="16">
    <location>
        <begin position="1586"/>
        <end position="1676"/>
    </location>
</feature>
<dbReference type="PROSITE" id="PS50025">
    <property type="entry name" value="LAM_G_DOMAIN"/>
    <property type="match status" value="2"/>
</dbReference>
<feature type="domain" description="Fibronectin type-III" evidence="16">
    <location>
        <begin position="2255"/>
        <end position="2345"/>
    </location>
</feature>
<feature type="domain" description="Fibronectin type-III" evidence="16">
    <location>
        <begin position="553"/>
        <end position="640"/>
    </location>
</feature>
<accession>A0A2R2MKC7</accession>
<keyword evidence="10" id="KW-0966">Cell projection</keyword>
<feature type="disulfide bond" evidence="12">
    <location>
        <begin position="518"/>
        <end position="527"/>
    </location>
</feature>
<feature type="domain" description="Fibronectin type-III" evidence="16">
    <location>
        <begin position="1773"/>
        <end position="1861"/>
    </location>
</feature>
<dbReference type="SUPFAM" id="SSF57196">
    <property type="entry name" value="EGF/Laminin"/>
    <property type="match status" value="8"/>
</dbReference>
<keyword evidence="17" id="KW-1185">Reference proteome</keyword>
<feature type="disulfide bond" evidence="12">
    <location>
        <begin position="254"/>
        <end position="263"/>
    </location>
</feature>
<keyword evidence="9" id="KW-0325">Glycoprotein</keyword>
<dbReference type="Gene3D" id="2.170.300.10">
    <property type="entry name" value="Tie2 ligand-binding domain superfamily"/>
    <property type="match status" value="1"/>
</dbReference>
<dbReference type="GO" id="GO:0005604">
    <property type="term" value="C:basement membrane"/>
    <property type="evidence" value="ECO:0007669"/>
    <property type="project" value="UniProtKB-SubCell"/>
</dbReference>
<dbReference type="InterPro" id="IPR036116">
    <property type="entry name" value="FN3_sf"/>
</dbReference>
<feature type="domain" description="Laminin EGF-like" evidence="15">
    <location>
        <begin position="385"/>
        <end position="442"/>
    </location>
</feature>
<keyword evidence="5" id="KW-0732">Signal</keyword>
<evidence type="ECO:0000256" key="9">
    <source>
        <dbReference type="ARBA" id="ARBA00023180"/>
    </source>
</evidence>
<dbReference type="Gene3D" id="2.60.40.10">
    <property type="entry name" value="Immunoglobulins"/>
    <property type="match status" value="15"/>
</dbReference>
<dbReference type="Proteomes" id="UP000085678">
    <property type="component" value="Unplaced"/>
</dbReference>
<proteinExistence type="predicted"/>
<feature type="disulfide bond" evidence="12">
    <location>
        <begin position="235"/>
        <end position="252"/>
    </location>
</feature>
<feature type="region of interest" description="Disordered" evidence="13">
    <location>
        <begin position="1758"/>
        <end position="1779"/>
    </location>
</feature>
<evidence type="ECO:0000313" key="18">
    <source>
        <dbReference type="RefSeq" id="XP_023930517.1"/>
    </source>
</evidence>
<feature type="domain" description="Fibronectin type-III" evidence="16">
    <location>
        <begin position="1677"/>
        <end position="1772"/>
    </location>
</feature>
<feature type="disulfide bond" evidence="12">
    <location>
        <begin position="480"/>
        <end position="494"/>
    </location>
</feature>
<dbReference type="InterPro" id="IPR001791">
    <property type="entry name" value="Laminin_G"/>
</dbReference>
<dbReference type="Pfam" id="PF00041">
    <property type="entry name" value="fn3"/>
    <property type="match status" value="11"/>
</dbReference>
<dbReference type="GeneID" id="106180807"/>
<evidence type="ECO:0000259" key="16">
    <source>
        <dbReference type="PROSITE" id="PS50853"/>
    </source>
</evidence>
<dbReference type="SMART" id="SM00180">
    <property type="entry name" value="EGF_Lam"/>
    <property type="match status" value="9"/>
</dbReference>
<organism evidence="17 18">
    <name type="scientific">Lingula anatina</name>
    <name type="common">Brachiopod</name>
    <name type="synonym">Lingula unguis</name>
    <dbReference type="NCBI Taxonomy" id="7574"/>
    <lineage>
        <taxon>Eukaryota</taxon>
        <taxon>Metazoa</taxon>
        <taxon>Spiralia</taxon>
        <taxon>Lophotrochozoa</taxon>
        <taxon>Brachiopoda</taxon>
        <taxon>Linguliformea</taxon>
        <taxon>Lingulata</taxon>
        <taxon>Lingulida</taxon>
        <taxon>Linguloidea</taxon>
        <taxon>Lingulidae</taxon>
        <taxon>Lingula</taxon>
    </lineage>
</organism>
<feature type="disulfide bond" evidence="12">
    <location>
        <begin position="150"/>
        <end position="159"/>
    </location>
</feature>
<dbReference type="InterPro" id="IPR013783">
    <property type="entry name" value="Ig-like_fold"/>
</dbReference>
<evidence type="ECO:0000256" key="3">
    <source>
        <dbReference type="ARBA" id="ARBA00022525"/>
    </source>
</evidence>
<keyword evidence="3" id="KW-0964">Secreted</keyword>
<feature type="domain" description="Fibronectin type-III" evidence="16">
    <location>
        <begin position="2451"/>
        <end position="2542"/>
    </location>
</feature>
<dbReference type="InterPro" id="IPR050713">
    <property type="entry name" value="RTP_Phos/Ushers"/>
</dbReference>
<feature type="disulfide bond" evidence="12">
    <location>
        <begin position="233"/>
        <end position="245"/>
    </location>
</feature>
<evidence type="ECO:0000256" key="13">
    <source>
        <dbReference type="SAM" id="MobiDB-lite"/>
    </source>
</evidence>
<feature type="disulfide bond" evidence="12">
    <location>
        <begin position="355"/>
        <end position="364"/>
    </location>
</feature>
<dbReference type="SMART" id="SM00282">
    <property type="entry name" value="LamG"/>
    <property type="match status" value="2"/>
</dbReference>
<evidence type="ECO:0000256" key="6">
    <source>
        <dbReference type="ARBA" id="ARBA00022737"/>
    </source>
</evidence>
<dbReference type="KEGG" id="lak:106180807"/>
<keyword evidence="11 12" id="KW-0424">Laminin EGF-like domain</keyword>
<dbReference type="FunFam" id="2.10.25.10:FF:000388">
    <property type="entry name" value="Laminin subunit alpha"/>
    <property type="match status" value="1"/>
</dbReference>
<dbReference type="SUPFAM" id="SSF49899">
    <property type="entry name" value="Concanavalin A-like lectins/glucanases"/>
    <property type="match status" value="2"/>
</dbReference>
<sequence>MVMLKTVIPPPAHIDVTVYWIATQRAISHTEGNKCERCQPLYNDKAFTVGDQLNPYNCKPCQCYNHASSCVYNRTLDPYPDEHNRGGGGMCINCQHNTRGQHCDRCIVEFYRPLGKSLFDVDVCSPCGCYAGGVLNGNMDCEKEGGQCYCKDYVGGRQCSECKAGYFNLQPSSDVGCEACNCHTDGTVGGSISCHATTGQCNCKANVRNLKCDACNFGFFNLTSTNPDGCSPCNCDPLGSNDQYCDPTTGQCRCKDNVVGKQCDRCSDGYYDFEGGCKPCGCDVQGTVPNTMCDKVTGQCVCKANVEGRSCDQCKEGFFDFGRDVSVGCSSCDCNLAGTLNSSSLCDKASGNCECKSNVQGRTCNQCRGNTWNLNLTNPDGCESCDCDVTGTQEGNEKPPNELTCDQNSGQCTCLSQRRGRRCEECESGWYINNVPGGGCLNCDCHRQGAITGTVCNSVTGQCQCKAQGSGVTGRRCDTCQDKFYNFDPGRGECEPCRCNPAGSLNDTCHAMTGQCECKEFVTSLKCDQCKPDSSVLEAENPYGCSKTPQQQPPPTYMVLNATSLRIMWGPPDYPNGVILTYFLFRDGQQAAALDPNVTQVLEYNDTGLVPFTDYAYYVQAVNRHGLVQSPEAVFRTPEGPPQGRFDLMVSNVLVNTADMRWTRPTDPNGLVLLFTLTSVTPSNPDVPLVHFNKTEEFETRLTDLIPYTNYTFTITACNLGGCLSAAPVWAVTRQAAPTGQGSPNVTAISSTAFYVEWKPPALANGIIIFYELWMQGILQPDGSRNPPLSRIFHPAGQYNPRPTVTPQENALVPPSTNFTVTGLEPYTEYEFLVLSQNDIGKASSPWVVARTLEAVPLSMPPPVISPVSSSQLNITWTSPEERQARGIIVQYRIYERKVTNLTQNPFAPPYYQELVHTAPGTSEFFLHGGLAPYSYHEYMVEACNSVGCVNSTSVREKTLAAPPRGQGKPSVIGYNMSTMEVKWSPPQEFNGPAPHYLVERTSTAFSYPPLRVEYGTRFPGGGYYKFPPETLKQGVGFTGVDLWFKTSNLHGLLMFAASEGQQEEFIALQLRNGRPWFLFDPQGCVAYLSPNETIDGNRTYTDGEWHHMIVRRRGLSGSIVIDGMFAGGEPLSNGSKTSECATGNIIGSNTGLYIGGLPREFQIKRPERDWRARVMRDSFQGCVRDIKILHQEYPEEIWQPVDWADATENVDALHSWEGCPVELEAPPAIQKSDTTHFLGRGYIAFPMDASASLESTIKRGNDFDIRFQLRTELKTSLLFFAYGGLETYFYVQMIDGSLFAEFSTPVARGYVLYPHHLVNLCDGQWKEIFVLKKGQKLLIQVDRGNERTSGNDKITAYLNLVSPLYIGGIPMNSESEQFVKDNNIAMVKEGFGGCMKNFRIKGFLKLDVLTKSTSILNVNMDGCPPYVPSLAPCQASSSVFVYNGTGNITYNSGLNIFTDYLYRVYAVNDAGNTSSSWTIGKTKEGPPNGMSPPYNVRAHSGFVIGAQWSHPTGNTGLLTKYMLRGYDWRNLSMAPRETEFLNTSITYGNLTTAIPYTPYKLVLVACTAGGCAESAGVNITTPEEAPLAVSATTALSAGPTWITVGWSPPLSPNGIITGYILLKDGQEAHRGNGLKFNVTGLQVYTSYVFLVQACTRVGCTDGPESVLVTAQLPPTATDPPTLTVLGTRRIRVEWREPSQLNGAMERYVLLVSVQADETGVEMYNSTDLYTYYTLEGLVPGTTYHIRVIACTGGGCTTSPPSTARTEESAPEGVPDPVVVSPSPTELRITWGVPLYPNGIVLRYDLYHNGLKVSPPPTNRSYYVSNLRPWSLNTFRVAACTAKGCGSSNEISARTQEAPPEGRVVLDLRVEGARTVMIKWTAPAQLNGNVSYTAYFEGYFYQDPENWNYNLVTDNRGLYTSGESDTWVTIDSLVPYSQYRVTVRAANTKGSILSNEMVANMPQGSPDGVAPPTLTSPSSTSIRATWRPVGRANTDTQPVFQLQFRETTTGALVQDLFAQPTTATTYLKTTLTPYTRYEFRLVASNTVGSTQTEWVSLYTRQDKPGAIDPPMTTNVKSRSIDVTWEHPLQRNGIITQYRIYQNDQFRESVPGNVTQIVATGLIPYTDYVYKVEACTVAGCTMSPESQSVRTLIAAPEGVPAPTLISETPTSVLISWGPPTFPNGDLTGYTIERRLRNTSAITLVALIGSANPRRYVDQAAVLTPYTEYEYRILASTVVGTGYGPWAVVTTRSSRPSPLNPPVVDILGPTSVRVNWKAPTNPNGILEYYIIKFPIPRIELRNTSILSLEVDDLLPYTEYTVTVTACTDGGCSESQPRVIRTEATYPAGQQPPVALPISQTLISVTWQAPPNPNGPNIRYELARLKLRQPLDDQAIGFNVWNSIYTGSNTNFDDRGLTVFTTYVYRVTVYNDFGPMISDNSEEVTTSGGVPQAPANLTAVPVSHVQVGLSWSTPDEVTLQGFVDRYEVIISSPALNTTKTYDSDTQQTVIDSLSPNTRYQFLLRLYINGGASIDSRPVYATTLDGAPEGLPPPQLYVVSDTALRVTWTAPAKPNGQITGYYIYINGQRVDPAMTTAGSYVLQNLQPYTIYDIKIQVCTVFDCLMSDTTQGTTAEAIAQNVLPPTLDVIDSYSIGINWTVPSRPNGIIVRYEIMRKAMLPCDLIQQPMTTAVPSSEKCSYIECGILEGVCGSQCFSGPKTCCGGVLYDNRLGYECCGTDYIAGKQSADDVCCAGKFYPRQDHFQCCGGR</sequence>
<comment type="caution">
    <text evidence="12">Lacks conserved residue(s) required for the propagation of feature annotation.</text>
</comment>
<dbReference type="Gene3D" id="2.60.120.200">
    <property type="match status" value="2"/>
</dbReference>
<dbReference type="FunFam" id="2.10.25.10:FF:000209">
    <property type="entry name" value="Laminin subunit alpha 5"/>
    <property type="match status" value="1"/>
</dbReference>
<feature type="disulfide bond" evidence="12">
    <location>
        <begin position="414"/>
        <end position="423"/>
    </location>
</feature>
<dbReference type="RefSeq" id="XP_023930517.1">
    <property type="nucleotide sequence ID" value="XM_024074749.1"/>
</dbReference>
<dbReference type="PANTHER" id="PTHR46957">
    <property type="entry name" value="CYTOKINE RECEPTOR"/>
    <property type="match status" value="1"/>
</dbReference>
<dbReference type="FunFam" id="2.60.40.10:FF:001004">
    <property type="entry name" value="Usherin"/>
    <property type="match status" value="1"/>
</dbReference>
<dbReference type="PROSITE" id="PS01248">
    <property type="entry name" value="EGF_LAM_1"/>
    <property type="match status" value="2"/>
</dbReference>
<feature type="disulfide bond" evidence="12">
    <location>
        <begin position="497"/>
        <end position="509"/>
    </location>
</feature>
<feature type="domain" description="Laminin EGF-like" evidence="15">
    <location>
        <begin position="332"/>
        <end position="384"/>
    </location>
</feature>
<feature type="domain" description="Laminin EGF-like" evidence="15">
    <location>
        <begin position="280"/>
        <end position="331"/>
    </location>
</feature>
<dbReference type="GO" id="GO:0042995">
    <property type="term" value="C:cell projection"/>
    <property type="evidence" value="ECO:0007669"/>
    <property type="project" value="UniProtKB-SubCell"/>
</dbReference>
<feature type="domain" description="Fibronectin type-III" evidence="16">
    <location>
        <begin position="861"/>
        <end position="965"/>
    </location>
</feature>
<dbReference type="Pfam" id="PF02210">
    <property type="entry name" value="Laminin_G_2"/>
    <property type="match status" value="2"/>
</dbReference>
<dbReference type="Pfam" id="PF00053">
    <property type="entry name" value="EGF_laminin"/>
    <property type="match status" value="9"/>
</dbReference>
<keyword evidence="7" id="KW-0084">Basement membrane</keyword>
<dbReference type="InterPro" id="IPR013320">
    <property type="entry name" value="ConA-like_dom_sf"/>
</dbReference>
<dbReference type="CDD" id="cd00063">
    <property type="entry name" value="FN3"/>
    <property type="match status" value="13"/>
</dbReference>
<feature type="disulfide bond" evidence="12">
    <location>
        <begin position="203"/>
        <end position="212"/>
    </location>
</feature>
<gene>
    <name evidence="18" type="primary">LOC106180807</name>
</gene>
<dbReference type="InterPro" id="IPR003961">
    <property type="entry name" value="FN3_dom"/>
</dbReference>
<feature type="domain" description="Laminin EGF-like" evidence="15">
    <location>
        <begin position="497"/>
        <end position="547"/>
    </location>
</feature>
<dbReference type="PROSITE" id="PS50027">
    <property type="entry name" value="EGF_LAM_2"/>
    <property type="match status" value="8"/>
</dbReference>
<feature type="domain" description="Fibronectin type-III" evidence="16">
    <location>
        <begin position="641"/>
        <end position="739"/>
    </location>
</feature>
<evidence type="ECO:0000259" key="15">
    <source>
        <dbReference type="PROSITE" id="PS50027"/>
    </source>
</evidence>
<dbReference type="FunFam" id="2.10.25.10:FF:000090">
    <property type="entry name" value="laminin subunit alpha"/>
    <property type="match status" value="3"/>
</dbReference>
<protein>
    <submittedName>
        <fullName evidence="18">Usherin-like</fullName>
    </submittedName>
</protein>
<dbReference type="InterPro" id="IPR002049">
    <property type="entry name" value="LE_dom"/>
</dbReference>
<dbReference type="InParanoid" id="A0A2R2MKC7"/>
<dbReference type="PANTHER" id="PTHR46957:SF7">
    <property type="entry name" value="USHERIN"/>
    <property type="match status" value="1"/>
</dbReference>
<dbReference type="CDD" id="cd00110">
    <property type="entry name" value="LamG"/>
    <property type="match status" value="2"/>
</dbReference>
<evidence type="ECO:0000256" key="10">
    <source>
        <dbReference type="ARBA" id="ARBA00023273"/>
    </source>
</evidence>
<evidence type="ECO:0000256" key="2">
    <source>
        <dbReference type="ARBA" id="ARBA00004316"/>
    </source>
</evidence>